<evidence type="ECO:0000259" key="2">
    <source>
        <dbReference type="Pfam" id="PF13478"/>
    </source>
</evidence>
<reference evidence="3 4" key="1">
    <citation type="submission" date="2018-11" db="EMBL/GenBank/DDBJ databases">
        <title>Paraburkholderia sp. DHOA04, isolated from soil.</title>
        <authorList>
            <person name="Gao Z.-H."/>
            <person name="Qiu L.-H."/>
            <person name="Fu J.-C."/>
        </authorList>
    </citation>
    <scope>NUCLEOTIDE SEQUENCE [LARGE SCALE GENOMIC DNA]</scope>
    <source>
        <strain evidence="3 4">DHOA04</strain>
    </source>
</reference>
<organism evidence="3 4">
    <name type="scientific">Paraburkholderia dinghuensis</name>
    <dbReference type="NCBI Taxonomy" id="2305225"/>
    <lineage>
        <taxon>Bacteria</taxon>
        <taxon>Pseudomonadati</taxon>
        <taxon>Pseudomonadota</taxon>
        <taxon>Betaproteobacteria</taxon>
        <taxon>Burkholderiales</taxon>
        <taxon>Burkholderiaceae</taxon>
        <taxon>Paraburkholderia</taxon>
    </lineage>
</organism>
<dbReference type="InterPro" id="IPR014308">
    <property type="entry name" value="Xanthine_DH_XdhC"/>
</dbReference>
<evidence type="ECO:0000313" key="4">
    <source>
        <dbReference type="Proteomes" id="UP000272778"/>
    </source>
</evidence>
<dbReference type="OrthoDB" id="61481at2"/>
<proteinExistence type="predicted"/>
<dbReference type="InterPro" id="IPR052698">
    <property type="entry name" value="MoCofactor_Util/Proc"/>
</dbReference>
<dbReference type="InterPro" id="IPR003777">
    <property type="entry name" value="XdhC_CoxI"/>
</dbReference>
<dbReference type="NCBIfam" id="TIGR02964">
    <property type="entry name" value="xanthine_xdhC"/>
    <property type="match status" value="1"/>
</dbReference>
<dbReference type="InterPro" id="IPR027051">
    <property type="entry name" value="XdhC_Rossmann_dom"/>
</dbReference>
<dbReference type="Pfam" id="PF13478">
    <property type="entry name" value="XdhC_C"/>
    <property type="match status" value="1"/>
</dbReference>
<accession>A0A3N6N532</accession>
<feature type="domain" description="XdhC- CoxI" evidence="1">
    <location>
        <begin position="12"/>
        <end position="70"/>
    </location>
</feature>
<dbReference type="PANTHER" id="PTHR30388">
    <property type="entry name" value="ALDEHYDE OXIDOREDUCTASE MOLYBDENUM COFACTOR ASSEMBLY PROTEIN"/>
    <property type="match status" value="1"/>
</dbReference>
<dbReference type="PANTHER" id="PTHR30388:SF6">
    <property type="entry name" value="XANTHINE DEHYDROGENASE SUBUNIT A-RELATED"/>
    <property type="match status" value="1"/>
</dbReference>
<sequence>MHTWLTDLQHLLAHGDAAVLVTVARVEGSAPRDPGTKMIVTRDTARHTIGGGHLEWKATEIARQVLRDGMRVPRMRRLERLALGPSLGQCCGGAVVLAFERLDVGDLGWLASLARRLAAGESTVRSVSFRPSHDAGTSGTQNGQRSVAATADAVMLSEPEAGVEATDCLLWNARDGDGVAILTETIAPNDFPVVLFGAGHVGAALVRVLGTLPCRVRWVDERDAAFPTPEAFAALGARNVEIDANDAPDEAVDKALPGTSFIVMTHDHSRDLELAERILRRGDYVFFGMIGSHTKRKQFEHRLAARGIDPAQIARMKCPLGVEGIADKSPEAIAISAAAQLLQTIEAHAAVHCA</sequence>
<dbReference type="Proteomes" id="UP000272778">
    <property type="component" value="Unassembled WGS sequence"/>
</dbReference>
<name>A0A3N6N532_9BURK</name>
<feature type="domain" description="XdhC Rossmann" evidence="2">
    <location>
        <begin position="193"/>
        <end position="341"/>
    </location>
</feature>
<dbReference type="Gene3D" id="3.40.50.720">
    <property type="entry name" value="NAD(P)-binding Rossmann-like Domain"/>
    <property type="match status" value="1"/>
</dbReference>
<protein>
    <submittedName>
        <fullName evidence="3">Xanthine dehydrogenase accessory protein XdhC</fullName>
    </submittedName>
</protein>
<evidence type="ECO:0000259" key="1">
    <source>
        <dbReference type="Pfam" id="PF02625"/>
    </source>
</evidence>
<dbReference type="AlphaFoldDB" id="A0A3N6N532"/>
<dbReference type="RefSeq" id="WP_124149156.1">
    <property type="nucleotide sequence ID" value="NZ_RQIS01000001.1"/>
</dbReference>
<evidence type="ECO:0000313" key="3">
    <source>
        <dbReference type="EMBL" id="RQH09755.1"/>
    </source>
</evidence>
<keyword evidence="4" id="KW-1185">Reference proteome</keyword>
<comment type="caution">
    <text evidence="3">The sequence shown here is derived from an EMBL/GenBank/DDBJ whole genome shotgun (WGS) entry which is preliminary data.</text>
</comment>
<dbReference type="EMBL" id="RQIS01000001">
    <property type="protein sequence ID" value="RQH09755.1"/>
    <property type="molecule type" value="Genomic_DNA"/>
</dbReference>
<dbReference type="Pfam" id="PF02625">
    <property type="entry name" value="XdhC_CoxI"/>
    <property type="match status" value="1"/>
</dbReference>
<gene>
    <name evidence="3" type="primary">xdhC</name>
    <name evidence="3" type="ORF">D1Y85_00965</name>
</gene>